<reference evidence="3 4" key="1">
    <citation type="submission" date="2020-08" db="EMBL/GenBank/DDBJ databases">
        <title>Genome sequence of Weissella diestrammenae KACC 16890T.</title>
        <authorList>
            <person name="Hyun D.-W."/>
            <person name="Bae J.-W."/>
        </authorList>
    </citation>
    <scope>NUCLEOTIDE SEQUENCE [LARGE SCALE GENOMIC DNA]</scope>
    <source>
        <strain evidence="3 4">KACC 16890</strain>
    </source>
</reference>
<keyword evidence="1 3" id="KW-0378">Hydrolase</keyword>
<dbReference type="KEGG" id="wdi:H9L19_03515"/>
<gene>
    <name evidence="3" type="ORF">H9L19_03515</name>
</gene>
<dbReference type="SUPFAM" id="SSF53474">
    <property type="entry name" value="alpha/beta-Hydrolases"/>
    <property type="match status" value="1"/>
</dbReference>
<keyword evidence="4" id="KW-1185">Reference proteome</keyword>
<dbReference type="PANTHER" id="PTHR48081">
    <property type="entry name" value="AB HYDROLASE SUPERFAMILY PROTEIN C4A8.06C"/>
    <property type="match status" value="1"/>
</dbReference>
<name>A0A7G9T7J9_9LACO</name>
<evidence type="ECO:0000313" key="3">
    <source>
        <dbReference type="EMBL" id="QNN76074.1"/>
    </source>
</evidence>
<dbReference type="AlphaFoldDB" id="A0A7G9T7J9"/>
<dbReference type="PANTHER" id="PTHR48081:SF13">
    <property type="entry name" value="ALPHA_BETA HYDROLASE"/>
    <property type="match status" value="1"/>
</dbReference>
<dbReference type="GO" id="GO:0016787">
    <property type="term" value="F:hydrolase activity"/>
    <property type="evidence" value="ECO:0007669"/>
    <property type="project" value="UniProtKB-KW"/>
</dbReference>
<organism evidence="3 4">
    <name type="scientific">Weissella diestrammenae</name>
    <dbReference type="NCBI Taxonomy" id="1162633"/>
    <lineage>
        <taxon>Bacteria</taxon>
        <taxon>Bacillati</taxon>
        <taxon>Bacillota</taxon>
        <taxon>Bacilli</taxon>
        <taxon>Lactobacillales</taxon>
        <taxon>Lactobacillaceae</taxon>
        <taxon>Weissella</taxon>
    </lineage>
</organism>
<accession>A0A7G9T7J9</accession>
<dbReference type="EMBL" id="CP060724">
    <property type="protein sequence ID" value="QNN76074.1"/>
    <property type="molecule type" value="Genomic_DNA"/>
</dbReference>
<dbReference type="InterPro" id="IPR050300">
    <property type="entry name" value="GDXG_lipolytic_enzyme"/>
</dbReference>
<dbReference type="InterPro" id="IPR029058">
    <property type="entry name" value="AB_hydrolase_fold"/>
</dbReference>
<feature type="domain" description="BD-FAE-like" evidence="2">
    <location>
        <begin position="37"/>
        <end position="252"/>
    </location>
</feature>
<sequence>MQERFIDRQYQYQPADISVSQVQYLDLAYMTGNRHGLDIFLPNDKNERFPVVVDIYGGGLWLGAKRSFKLNPALRFLEAGFAIVSIDYSLIWQAPFPTQIYEVKAALRWLRANGDNYHLDVDKIALMGESSGAHLAVLAGVSASVDALEARDFGIAPEASEQVKAIIAMYGPYQFDQFVPQFKASGIQPKYAETGTDVSFEGQLFGGKAPSTVPELVQKYNPMTYFSPQMPPILGMAGTADQVVPYQQTQVMIAAATEQIGTRAEICLVQNASHGIYDFMDEAHTKLKLAFLKKYM</sequence>
<proteinExistence type="predicted"/>
<protein>
    <submittedName>
        <fullName evidence="3">Alpha/beta hydrolase</fullName>
    </submittedName>
</protein>
<evidence type="ECO:0000259" key="2">
    <source>
        <dbReference type="Pfam" id="PF20434"/>
    </source>
</evidence>
<dbReference type="InterPro" id="IPR049492">
    <property type="entry name" value="BD-FAE-like_dom"/>
</dbReference>
<dbReference type="Pfam" id="PF20434">
    <property type="entry name" value="BD-FAE"/>
    <property type="match status" value="1"/>
</dbReference>
<evidence type="ECO:0000313" key="4">
    <source>
        <dbReference type="Proteomes" id="UP000515800"/>
    </source>
</evidence>
<evidence type="ECO:0000256" key="1">
    <source>
        <dbReference type="ARBA" id="ARBA00022801"/>
    </source>
</evidence>
<dbReference type="Gene3D" id="3.40.50.1820">
    <property type="entry name" value="alpha/beta hydrolase"/>
    <property type="match status" value="1"/>
</dbReference>
<dbReference type="Proteomes" id="UP000515800">
    <property type="component" value="Chromosome"/>
</dbReference>